<dbReference type="OrthoDB" id="980304at2"/>
<organism evidence="2 3">
    <name type="scientific">Candidatus Cardinium hertigii</name>
    <dbReference type="NCBI Taxonomy" id="247481"/>
    <lineage>
        <taxon>Bacteria</taxon>
        <taxon>Pseudomonadati</taxon>
        <taxon>Bacteroidota</taxon>
        <taxon>Cytophagia</taxon>
        <taxon>Cytophagales</taxon>
        <taxon>Amoebophilaceae</taxon>
        <taxon>Candidatus Cardinium</taxon>
    </lineage>
</organism>
<dbReference type="KEGG" id="cher:DK880_00994"/>
<evidence type="ECO:0008006" key="4">
    <source>
        <dbReference type="Google" id="ProtNLM"/>
    </source>
</evidence>
<proteinExistence type="predicted"/>
<sequence length="200" mass="22252">MNIKYFNKRVVLHFLLAYCLGVQPLSAIGIATGPTLGLAGYYATFDAANAKSILVKNHALQLGWFAQLNLGLLYAKVIPLFVFDWHTISQRASQLNRITFPVAVGIPLFNFLRPHVGLIFCLPLSDSTNDPNESLIKKYKEKINSCFFGVGIECGKWLLDFDFEVLFSSIAKEKIGSGLIDGKASYRPKQFALKVGYNLL</sequence>
<dbReference type="EMBL" id="CP029619">
    <property type="protein sequence ID" value="AWN82291.1"/>
    <property type="molecule type" value="Genomic_DNA"/>
</dbReference>
<reference evidence="2 3" key="1">
    <citation type="submission" date="2018-05" db="EMBL/GenBank/DDBJ databases">
        <title>Candidatus Cardinium hertigii Genome Assembly.</title>
        <authorList>
            <person name="Showmaker K.C."/>
            <person name="Walden K.O."/>
            <person name="Fields C.J."/>
            <person name="Lambert K.N."/>
            <person name="Hudson M.E."/>
        </authorList>
    </citation>
    <scope>NUCLEOTIDE SEQUENCE [LARGE SCALE GENOMIC DNA]</scope>
    <source>
        <strain evidence="3">cHgTN10</strain>
    </source>
</reference>
<dbReference type="AlphaFoldDB" id="A0A2Z3LAE5"/>
<gene>
    <name evidence="2" type="ORF">DK880_00994</name>
</gene>
<keyword evidence="1" id="KW-0472">Membrane</keyword>
<name>A0A2Z3LAE5_9BACT</name>
<dbReference type="RefSeq" id="WP_109997662.1">
    <property type="nucleotide sequence ID" value="NZ_CP029619.1"/>
</dbReference>
<evidence type="ECO:0000313" key="2">
    <source>
        <dbReference type="EMBL" id="AWN82291.1"/>
    </source>
</evidence>
<protein>
    <recommendedName>
        <fullName evidence="4">Outer membrane protein beta-barrel domain-containing protein</fullName>
    </recommendedName>
</protein>
<evidence type="ECO:0000256" key="1">
    <source>
        <dbReference type="SAM" id="Phobius"/>
    </source>
</evidence>
<dbReference type="Proteomes" id="UP000245872">
    <property type="component" value="Chromosome"/>
</dbReference>
<keyword evidence="3" id="KW-1185">Reference proteome</keyword>
<keyword evidence="1" id="KW-0812">Transmembrane</keyword>
<evidence type="ECO:0000313" key="3">
    <source>
        <dbReference type="Proteomes" id="UP000245872"/>
    </source>
</evidence>
<accession>A0A2Z3LAE5</accession>
<feature type="transmembrane region" description="Helical" evidence="1">
    <location>
        <begin position="63"/>
        <end position="83"/>
    </location>
</feature>
<keyword evidence="1" id="KW-1133">Transmembrane helix</keyword>